<dbReference type="Proteomes" id="UP000233551">
    <property type="component" value="Unassembled WGS sequence"/>
</dbReference>
<sequence length="255" mass="29728">MDRSRPCLRLDIIITPAADITHLWSSFRPVDRAFLWLIIGDLPLLADSPIDRTLLRTAISFWDTQRAVFRFQETELAPTVEEYAALIQWPMPTRDIVIWLYPHIRPFSSSHPFSCIIDERSLIARLLHVFRPSDRNYTDWTQFMEELTPSTVFMDYSLESRRTSLQRRIALHTASCGQTLQLHSQIGFYESERFDVCGAHASFRSSTSQSTRQTTSELSQLLQHMWCSSIRRDSHLFIGYPCHGFRAHITQTFQT</sequence>
<keyword evidence="2" id="KW-1185">Reference proteome</keyword>
<accession>A0A2I0IU95</accession>
<evidence type="ECO:0008006" key="3">
    <source>
        <dbReference type="Google" id="ProtNLM"/>
    </source>
</evidence>
<evidence type="ECO:0000313" key="2">
    <source>
        <dbReference type="Proteomes" id="UP000233551"/>
    </source>
</evidence>
<protein>
    <recommendedName>
        <fullName evidence="3">Aminotransferase-like plant mobile domain-containing protein</fullName>
    </recommendedName>
</protein>
<name>A0A2I0IU95_PUNGR</name>
<dbReference type="EMBL" id="PGOL01002493">
    <property type="protein sequence ID" value="PKI47567.1"/>
    <property type="molecule type" value="Genomic_DNA"/>
</dbReference>
<evidence type="ECO:0000313" key="1">
    <source>
        <dbReference type="EMBL" id="PKI47567.1"/>
    </source>
</evidence>
<organism evidence="1 2">
    <name type="scientific">Punica granatum</name>
    <name type="common">Pomegranate</name>
    <dbReference type="NCBI Taxonomy" id="22663"/>
    <lineage>
        <taxon>Eukaryota</taxon>
        <taxon>Viridiplantae</taxon>
        <taxon>Streptophyta</taxon>
        <taxon>Embryophyta</taxon>
        <taxon>Tracheophyta</taxon>
        <taxon>Spermatophyta</taxon>
        <taxon>Magnoliopsida</taxon>
        <taxon>eudicotyledons</taxon>
        <taxon>Gunneridae</taxon>
        <taxon>Pentapetalae</taxon>
        <taxon>rosids</taxon>
        <taxon>malvids</taxon>
        <taxon>Myrtales</taxon>
        <taxon>Lythraceae</taxon>
        <taxon>Punica</taxon>
    </lineage>
</organism>
<gene>
    <name evidence="1" type="ORF">CRG98_032042</name>
</gene>
<reference evidence="1 2" key="1">
    <citation type="submission" date="2017-11" db="EMBL/GenBank/DDBJ databases">
        <title>De-novo sequencing of pomegranate (Punica granatum L.) genome.</title>
        <authorList>
            <person name="Akparov Z."/>
            <person name="Amiraslanov A."/>
            <person name="Hajiyeva S."/>
            <person name="Abbasov M."/>
            <person name="Kaur K."/>
            <person name="Hamwieh A."/>
            <person name="Solovyev V."/>
            <person name="Salamov A."/>
            <person name="Braich B."/>
            <person name="Kosarev P."/>
            <person name="Mahmoud A."/>
            <person name="Hajiyev E."/>
            <person name="Babayeva S."/>
            <person name="Izzatullayeva V."/>
            <person name="Mammadov A."/>
            <person name="Mammadov A."/>
            <person name="Sharifova S."/>
            <person name="Ojaghi J."/>
            <person name="Eynullazada K."/>
            <person name="Bayramov B."/>
            <person name="Abdulazimova A."/>
            <person name="Shahmuradov I."/>
        </authorList>
    </citation>
    <scope>NUCLEOTIDE SEQUENCE [LARGE SCALE GENOMIC DNA]</scope>
    <source>
        <strain evidence="2">cv. AG2017</strain>
        <tissue evidence="1">Leaf</tissue>
    </source>
</reference>
<comment type="caution">
    <text evidence="1">The sequence shown here is derived from an EMBL/GenBank/DDBJ whole genome shotgun (WGS) entry which is preliminary data.</text>
</comment>
<dbReference type="AlphaFoldDB" id="A0A2I0IU95"/>
<proteinExistence type="predicted"/>